<dbReference type="PANTHER" id="PTHR47406">
    <property type="entry name" value="COAGULATION FACTOR 5/8 TYPE, C-TERMINAL"/>
    <property type="match status" value="1"/>
</dbReference>
<dbReference type="InterPro" id="IPR005154">
    <property type="entry name" value="Glyco_hydro_67_aGlcAse_N"/>
</dbReference>
<dbReference type="Pfam" id="PF16126">
    <property type="entry name" value="DUF4838"/>
    <property type="match status" value="1"/>
</dbReference>
<reference evidence="4 5" key="1">
    <citation type="submission" date="2019-03" db="EMBL/GenBank/DDBJ databases">
        <title>Genomic Encyclopedia of Archaeal and Bacterial Type Strains, Phase II (KMG-II): from individual species to whole genera.</title>
        <authorList>
            <person name="Goeker M."/>
        </authorList>
    </citation>
    <scope>NUCLEOTIDE SEQUENCE [LARGE SCALE GENOMIC DNA]</scope>
    <source>
        <strain evidence="4 5">RL-C</strain>
    </source>
</reference>
<dbReference type="EMBL" id="SLWB01000005">
    <property type="protein sequence ID" value="TCN68871.1"/>
    <property type="molecule type" value="Genomic_DNA"/>
</dbReference>
<proteinExistence type="predicted"/>
<keyword evidence="5" id="KW-1185">Reference proteome</keyword>
<dbReference type="InterPro" id="IPR029018">
    <property type="entry name" value="Hex-like_dom2"/>
</dbReference>
<evidence type="ECO:0000313" key="4">
    <source>
        <dbReference type="EMBL" id="TCN68871.1"/>
    </source>
</evidence>
<dbReference type="InterPro" id="IPR032287">
    <property type="entry name" value="DUF4838"/>
</dbReference>
<protein>
    <submittedName>
        <fullName evidence="4">Glycosyl hydrolase family 67</fullName>
    </submittedName>
</protein>
<evidence type="ECO:0000259" key="3">
    <source>
        <dbReference type="Pfam" id="PF03648"/>
    </source>
</evidence>
<dbReference type="AlphaFoldDB" id="A0A4R2EJY9"/>
<dbReference type="SUPFAM" id="SSF55545">
    <property type="entry name" value="beta-N-acetylhexosaminidase-like domain"/>
    <property type="match status" value="1"/>
</dbReference>
<name>A0A4R2EJY9_9BACT</name>
<dbReference type="GO" id="GO:0045493">
    <property type="term" value="P:xylan catabolic process"/>
    <property type="evidence" value="ECO:0007669"/>
    <property type="project" value="InterPro"/>
</dbReference>
<dbReference type="SUPFAM" id="SSF49785">
    <property type="entry name" value="Galactose-binding domain-like"/>
    <property type="match status" value="1"/>
</dbReference>
<evidence type="ECO:0000259" key="2">
    <source>
        <dbReference type="Pfam" id="PF00754"/>
    </source>
</evidence>
<organism evidence="4 5">
    <name type="scientific">Acetobacteroides hydrogenigenes</name>
    <dbReference type="NCBI Taxonomy" id="979970"/>
    <lineage>
        <taxon>Bacteria</taxon>
        <taxon>Pseudomonadati</taxon>
        <taxon>Bacteroidota</taxon>
        <taxon>Bacteroidia</taxon>
        <taxon>Bacteroidales</taxon>
        <taxon>Rikenellaceae</taxon>
        <taxon>Acetobacteroides</taxon>
    </lineage>
</organism>
<evidence type="ECO:0000313" key="5">
    <source>
        <dbReference type="Proteomes" id="UP000294830"/>
    </source>
</evidence>
<dbReference type="InterPro" id="IPR008979">
    <property type="entry name" value="Galactose-bd-like_sf"/>
</dbReference>
<dbReference type="OrthoDB" id="1099022at2"/>
<dbReference type="PANTHER" id="PTHR47406:SF2">
    <property type="entry name" value="ALPHA GLUCURONIDASE N-TERMINAL DOMAIN-CONTAINING PROTEIN"/>
    <property type="match status" value="1"/>
</dbReference>
<accession>A0A4R2EJY9</accession>
<sequence>MKIFYGKVASIAIPLLISAIPFYGQVALVKEGKPMSRIVVASDSKNDRSAAVLLNDFVGRISGCTLPVIQDAKAKPRKNDIVIGDRSVVKQADEVQKASLLKEDGFLLSSKDGILKIIGGGDKGSIYGVVTLLEKYFGVDYWGENEYSLTKTKTLTLPVISTFENPTFRYRQTGCYAARKDSIYKLWYRMDEPEEVFAAGLWVHTFDKLLPSDVYGKTHPEYYSYFNGKRHPGKASQWCLTNPDVFEIVAKKVDSIFKANPDKHIISISQNDGNYTNCTCDNCKAIDDREGALSGSLIWFLNKLAARFPDKEFSTLAYLYTMNPPAHIKPLPNVNIMLCDIDCEREVSLTENRSGQQFVKAMKGWAAITNNIFVWDYGINFDGYLSPFPNFHILQDNIQLFRDHHATMHHSQIAGSKGGDFAELRAYLVAKLMWNADANVDSLMHHFLNGYYGAAGPYIYQYVKVMEGALLGSGKRLWIYDSPVSHKAGMLKPELMRRYNALFDGAEKAVANDEQLLKRVRRTRLPLQFSELEIARTESVKDLDKITEQLSLFESRVKELDVPTLNERNNSPVEYCQLYRQRYMPRSEKSLAEGAKVIYATEPTGRYKQISDVALTDGLFGGSTFVESWVGWEGKDASFTVDLGAVKEFHSVEADFLHQLGQWILLPTQVTYSYSNDGVNFTTWEVHNLPEDRSVEVKFKGVKSTSATPIKARYIKVDVVATKECPSWHYGVGHPSWFFVDEISVY</sequence>
<dbReference type="Pfam" id="PF00754">
    <property type="entry name" value="F5_F8_type_C"/>
    <property type="match status" value="1"/>
</dbReference>
<keyword evidence="1 4" id="KW-0378">Hydrolase</keyword>
<dbReference type="Gene3D" id="2.60.120.260">
    <property type="entry name" value="Galactose-binding domain-like"/>
    <property type="match status" value="1"/>
</dbReference>
<dbReference type="RefSeq" id="WP_131838892.1">
    <property type="nucleotide sequence ID" value="NZ_SLWB01000005.1"/>
</dbReference>
<dbReference type="InterPro" id="IPR000421">
    <property type="entry name" value="FA58C"/>
</dbReference>
<feature type="domain" description="Alpha glucuronidase N-terminal" evidence="3">
    <location>
        <begin position="33"/>
        <end position="129"/>
    </location>
</feature>
<evidence type="ECO:0000256" key="1">
    <source>
        <dbReference type="ARBA" id="ARBA00022801"/>
    </source>
</evidence>
<dbReference type="GO" id="GO:0046559">
    <property type="term" value="F:alpha-glucuronidase activity"/>
    <property type="evidence" value="ECO:0007669"/>
    <property type="project" value="InterPro"/>
</dbReference>
<gene>
    <name evidence="4" type="ORF">CLV25_10573</name>
</gene>
<comment type="caution">
    <text evidence="4">The sequence shown here is derived from an EMBL/GenBank/DDBJ whole genome shotgun (WGS) entry which is preliminary data.</text>
</comment>
<dbReference type="Proteomes" id="UP000294830">
    <property type="component" value="Unassembled WGS sequence"/>
</dbReference>
<dbReference type="Gene3D" id="3.30.379.10">
    <property type="entry name" value="Chitobiase/beta-hexosaminidase domain 2-like"/>
    <property type="match status" value="1"/>
</dbReference>
<feature type="domain" description="F5/8 type C" evidence="2">
    <location>
        <begin position="614"/>
        <end position="721"/>
    </location>
</feature>
<dbReference type="Pfam" id="PF03648">
    <property type="entry name" value="Glyco_hydro_67N"/>
    <property type="match status" value="1"/>
</dbReference>